<evidence type="ECO:0000256" key="1">
    <source>
        <dbReference type="ARBA" id="ARBA00010457"/>
    </source>
</evidence>
<dbReference type="GO" id="GO:0004784">
    <property type="term" value="F:superoxide dismutase activity"/>
    <property type="evidence" value="ECO:0007669"/>
    <property type="project" value="UniProtKB-EC"/>
</dbReference>
<comment type="similarity">
    <text evidence="1 3">Belongs to the Cu-Zn superoxide dismutase family.</text>
</comment>
<dbReference type="AlphaFoldDB" id="A0A4R5A7N5"/>
<keyword evidence="3" id="KW-0560">Oxidoreductase</keyword>
<protein>
    <recommendedName>
        <fullName evidence="3">Superoxide dismutase [Cu-Zn]</fullName>
        <ecNumber evidence="3">1.15.1.1</ecNumber>
    </recommendedName>
</protein>
<gene>
    <name evidence="6" type="ORF">E1262_16425</name>
</gene>
<keyword evidence="7" id="KW-1185">Reference proteome</keyword>
<dbReference type="Proteomes" id="UP000295217">
    <property type="component" value="Unassembled WGS sequence"/>
</dbReference>
<keyword evidence="3" id="KW-0479">Metal-binding</keyword>
<dbReference type="InterPro" id="IPR036423">
    <property type="entry name" value="SOD-like_Cu/Zn_dom_sf"/>
</dbReference>
<dbReference type="OrthoDB" id="9792957at2"/>
<sequence>MWERTRTPVVLGLVSLAGTLGLGASAGQDPPVAEVRLRTQAGEPVGVVIFTQESDDKVQVRATAHHLPPGFHGFHVHTVGVCVPPFLSAGGHYNPDGAGHHDHAGDMPVLLVKEDGTAELRFTTDRYTVAELTDGNGSAVIVHVGPDNYANVPQRYLSLAENVLGADSSTLATGDAGGRLACGVVR</sequence>
<dbReference type="PRINTS" id="PR00068">
    <property type="entry name" value="CUZNDISMTASE"/>
</dbReference>
<comment type="caution">
    <text evidence="6">The sequence shown here is derived from an EMBL/GenBank/DDBJ whole genome shotgun (WGS) entry which is preliminary data.</text>
</comment>
<dbReference type="InterPro" id="IPR018152">
    <property type="entry name" value="SOD_Cu/Zn_BS"/>
</dbReference>
<dbReference type="InterPro" id="IPR024134">
    <property type="entry name" value="SOD_Cu/Zn_/chaperone"/>
</dbReference>
<evidence type="ECO:0000256" key="4">
    <source>
        <dbReference type="SAM" id="SignalP"/>
    </source>
</evidence>
<evidence type="ECO:0000313" key="7">
    <source>
        <dbReference type="Proteomes" id="UP000295217"/>
    </source>
</evidence>
<accession>A0A4R5A7N5</accession>
<feature type="domain" description="Superoxide dismutase copper/zinc binding" evidence="5">
    <location>
        <begin position="46"/>
        <end position="185"/>
    </location>
</feature>
<dbReference type="PROSITE" id="PS00332">
    <property type="entry name" value="SOD_CU_ZN_2"/>
    <property type="match status" value="1"/>
</dbReference>
<dbReference type="CDD" id="cd00305">
    <property type="entry name" value="Cu-Zn_Superoxide_Dismutase"/>
    <property type="match status" value="1"/>
</dbReference>
<keyword evidence="3" id="KW-0862">Zinc</keyword>
<feature type="signal peptide" evidence="4">
    <location>
        <begin position="1"/>
        <end position="26"/>
    </location>
</feature>
<dbReference type="PANTHER" id="PTHR10003">
    <property type="entry name" value="SUPEROXIDE DISMUTASE CU-ZN -RELATED"/>
    <property type="match status" value="1"/>
</dbReference>
<dbReference type="Gene3D" id="2.60.40.200">
    <property type="entry name" value="Superoxide dismutase, copper/zinc binding domain"/>
    <property type="match status" value="1"/>
</dbReference>
<dbReference type="Pfam" id="PF00080">
    <property type="entry name" value="Sod_Cu"/>
    <property type="match status" value="1"/>
</dbReference>
<dbReference type="RefSeq" id="WP_132104229.1">
    <property type="nucleotide sequence ID" value="NZ_SMLB01000022.1"/>
</dbReference>
<feature type="chain" id="PRO_5038798567" description="Superoxide dismutase [Cu-Zn]" evidence="4">
    <location>
        <begin position="27"/>
        <end position="186"/>
    </location>
</feature>
<evidence type="ECO:0000256" key="3">
    <source>
        <dbReference type="RuleBase" id="RU000393"/>
    </source>
</evidence>
<comment type="catalytic activity">
    <reaction evidence="3">
        <text>2 superoxide + 2 H(+) = H2O2 + O2</text>
        <dbReference type="Rhea" id="RHEA:20696"/>
        <dbReference type="ChEBI" id="CHEBI:15378"/>
        <dbReference type="ChEBI" id="CHEBI:15379"/>
        <dbReference type="ChEBI" id="CHEBI:16240"/>
        <dbReference type="ChEBI" id="CHEBI:18421"/>
        <dbReference type="EC" id="1.15.1.1"/>
    </reaction>
</comment>
<evidence type="ECO:0000259" key="5">
    <source>
        <dbReference type="Pfam" id="PF00080"/>
    </source>
</evidence>
<keyword evidence="3" id="KW-0186">Copper</keyword>
<comment type="function">
    <text evidence="2">Destroys radicals which are normally produced within the cells and which are toxic to biological systems. May play a role in favoring mycobacterial survival in phagocytes.</text>
</comment>
<dbReference type="GO" id="GO:0005507">
    <property type="term" value="F:copper ion binding"/>
    <property type="evidence" value="ECO:0007669"/>
    <property type="project" value="InterPro"/>
</dbReference>
<dbReference type="InterPro" id="IPR001424">
    <property type="entry name" value="SOD_Cu_Zn_dom"/>
</dbReference>
<name>A0A4R5A7N5_9ACTN</name>
<evidence type="ECO:0000256" key="2">
    <source>
        <dbReference type="ARBA" id="ARBA00024900"/>
    </source>
</evidence>
<evidence type="ECO:0000313" key="6">
    <source>
        <dbReference type="EMBL" id="TDD68178.1"/>
    </source>
</evidence>
<dbReference type="EC" id="1.15.1.1" evidence="3"/>
<dbReference type="SUPFAM" id="SSF49329">
    <property type="entry name" value="Cu,Zn superoxide dismutase-like"/>
    <property type="match status" value="1"/>
</dbReference>
<proteinExistence type="inferred from homology"/>
<organism evidence="6 7">
    <name type="scientific">Jiangella aurantiaca</name>
    <dbReference type="NCBI Taxonomy" id="2530373"/>
    <lineage>
        <taxon>Bacteria</taxon>
        <taxon>Bacillati</taxon>
        <taxon>Actinomycetota</taxon>
        <taxon>Actinomycetes</taxon>
        <taxon>Jiangellales</taxon>
        <taxon>Jiangellaceae</taxon>
        <taxon>Jiangella</taxon>
    </lineage>
</organism>
<reference evidence="6 7" key="1">
    <citation type="submission" date="2019-02" db="EMBL/GenBank/DDBJ databases">
        <title>Draft genome sequences of novel Actinobacteria.</title>
        <authorList>
            <person name="Sahin N."/>
            <person name="Ay H."/>
            <person name="Saygin H."/>
        </authorList>
    </citation>
    <scope>NUCLEOTIDE SEQUENCE [LARGE SCALE GENOMIC DNA]</scope>
    <source>
        <strain evidence="6 7">8K307</strain>
    </source>
</reference>
<keyword evidence="4" id="KW-0732">Signal</keyword>
<comment type="cofactor">
    <cofactor evidence="3">
        <name>Cu cation</name>
        <dbReference type="ChEBI" id="CHEBI:23378"/>
    </cofactor>
    <text evidence="3">Binds 1 copper ion per subunit.</text>
</comment>
<comment type="cofactor">
    <cofactor evidence="3">
        <name>Zn(2+)</name>
        <dbReference type="ChEBI" id="CHEBI:29105"/>
    </cofactor>
    <text evidence="3">Binds 1 zinc ion per subunit.</text>
</comment>
<dbReference type="EMBL" id="SMLB01000022">
    <property type="protein sequence ID" value="TDD68178.1"/>
    <property type="molecule type" value="Genomic_DNA"/>
</dbReference>